<comment type="caution">
    <text evidence="2">The sequence shown here is derived from an EMBL/GenBank/DDBJ whole genome shotgun (WGS) entry which is preliminary data.</text>
</comment>
<name>A0ABT2UGQ4_9BACL</name>
<gene>
    <name evidence="2" type="ORF">OB236_17085</name>
</gene>
<accession>A0ABT2UGQ4</accession>
<dbReference type="Proteomes" id="UP001652445">
    <property type="component" value="Unassembled WGS sequence"/>
</dbReference>
<evidence type="ECO:0000313" key="3">
    <source>
        <dbReference type="Proteomes" id="UP001652445"/>
    </source>
</evidence>
<evidence type="ECO:0000256" key="1">
    <source>
        <dbReference type="SAM" id="MobiDB-lite"/>
    </source>
</evidence>
<protein>
    <recommendedName>
        <fullName evidence="4">Bacteriocin</fullName>
    </recommendedName>
</protein>
<sequence length="49" mass="5311">MSNENESKDLKLEDLEKPLTEQEMKETTGGALGKISGTVVRNGMSRGSN</sequence>
<feature type="compositionally biased region" description="Basic and acidic residues" evidence="1">
    <location>
        <begin position="1"/>
        <end position="26"/>
    </location>
</feature>
<dbReference type="RefSeq" id="WP_262685047.1">
    <property type="nucleotide sequence ID" value="NZ_JAOQIO010000069.1"/>
</dbReference>
<dbReference type="EMBL" id="JAOQIO010000069">
    <property type="protein sequence ID" value="MCU6793819.1"/>
    <property type="molecule type" value="Genomic_DNA"/>
</dbReference>
<feature type="region of interest" description="Disordered" evidence="1">
    <location>
        <begin position="1"/>
        <end position="49"/>
    </location>
</feature>
<organism evidence="2 3">
    <name type="scientific">Paenibacillus baimaensis</name>
    <dbReference type="NCBI Taxonomy" id="2982185"/>
    <lineage>
        <taxon>Bacteria</taxon>
        <taxon>Bacillati</taxon>
        <taxon>Bacillota</taxon>
        <taxon>Bacilli</taxon>
        <taxon>Bacillales</taxon>
        <taxon>Paenibacillaceae</taxon>
        <taxon>Paenibacillus</taxon>
    </lineage>
</organism>
<reference evidence="2 3" key="1">
    <citation type="submission" date="2022-09" db="EMBL/GenBank/DDBJ databases">
        <authorList>
            <person name="Han X.L."/>
            <person name="Wang Q."/>
            <person name="Lu T."/>
        </authorList>
    </citation>
    <scope>NUCLEOTIDE SEQUENCE [LARGE SCALE GENOMIC DNA]</scope>
    <source>
        <strain evidence="2 3">WQ 127069</strain>
    </source>
</reference>
<evidence type="ECO:0008006" key="4">
    <source>
        <dbReference type="Google" id="ProtNLM"/>
    </source>
</evidence>
<evidence type="ECO:0000313" key="2">
    <source>
        <dbReference type="EMBL" id="MCU6793819.1"/>
    </source>
</evidence>
<keyword evidence="3" id="KW-1185">Reference proteome</keyword>
<proteinExistence type="predicted"/>